<dbReference type="Proteomes" id="UP000476837">
    <property type="component" value="Unassembled WGS sequence"/>
</dbReference>
<dbReference type="RefSeq" id="WP_149163184.1">
    <property type="nucleotide sequence ID" value="NZ_QOKV01000001.1"/>
</dbReference>
<evidence type="ECO:0000313" key="2">
    <source>
        <dbReference type="Proteomes" id="UP000476837"/>
    </source>
</evidence>
<evidence type="ECO:0000313" key="1">
    <source>
        <dbReference type="EMBL" id="KAA0688484.1"/>
    </source>
</evidence>
<gene>
    <name evidence="1" type="ORF">DS837_01790</name>
</gene>
<dbReference type="EMBL" id="QOKV01000001">
    <property type="protein sequence ID" value="KAA0688484.1"/>
    <property type="molecule type" value="Genomic_DNA"/>
</dbReference>
<proteinExistence type="predicted"/>
<protein>
    <submittedName>
        <fullName evidence="1">Uncharacterized protein</fullName>
    </submittedName>
</protein>
<reference evidence="1 2" key="1">
    <citation type="submission" date="2018-07" db="EMBL/GenBank/DDBJ databases">
        <title>Genome sequence of Roseomonas fauriae ATCC 49958.</title>
        <authorList>
            <person name="Sant'Anna F.H."/>
            <person name="Baldani J.I."/>
            <person name="Zilli J.E."/>
            <person name="Reis V.M."/>
            <person name="Hartmann A."/>
            <person name="Cruz L."/>
            <person name="de Souza E.M."/>
            <person name="de Oliveira Pedrosa F."/>
            <person name="Passaglia L.M.P."/>
        </authorList>
    </citation>
    <scope>NUCLEOTIDE SEQUENCE [LARGE SCALE GENOMIC DNA]</scope>
    <source>
        <strain evidence="1 2">ATCC 49958</strain>
    </source>
</reference>
<dbReference type="AlphaFoldDB" id="A0A6L3B6P8"/>
<accession>A0A6L3B6P8</accession>
<organism evidence="1 2">
    <name type="scientific">Azospirillum brasilense</name>
    <dbReference type="NCBI Taxonomy" id="192"/>
    <lineage>
        <taxon>Bacteria</taxon>
        <taxon>Pseudomonadati</taxon>
        <taxon>Pseudomonadota</taxon>
        <taxon>Alphaproteobacteria</taxon>
        <taxon>Rhodospirillales</taxon>
        <taxon>Azospirillaceae</taxon>
        <taxon>Azospirillum</taxon>
    </lineage>
</organism>
<comment type="caution">
    <text evidence="1">The sequence shown here is derived from an EMBL/GenBank/DDBJ whole genome shotgun (WGS) entry which is preliminary data.</text>
</comment>
<sequence>MTVVPEQVAASLREKHGAAADEMIGEAAGLIERAARRWPAVHAFLDASGLRNSPRLIEQLAARAARRRAAEHTGA</sequence>
<name>A0A6L3B6P8_AZOBR</name>